<evidence type="ECO:0000256" key="2">
    <source>
        <dbReference type="ARBA" id="ARBA00038115"/>
    </source>
</evidence>
<accession>A0ABT3SK15</accession>
<dbReference type="Pfam" id="PF00561">
    <property type="entry name" value="Abhydrolase_1"/>
    <property type="match status" value="1"/>
</dbReference>
<protein>
    <submittedName>
        <fullName evidence="4">Alpha/beta fold hydrolase</fullName>
    </submittedName>
</protein>
<dbReference type="Gene3D" id="3.40.50.1820">
    <property type="entry name" value="alpha/beta hydrolase"/>
    <property type="match status" value="1"/>
</dbReference>
<dbReference type="EMBL" id="JAPJDO010000024">
    <property type="protein sequence ID" value="MCX2939508.1"/>
    <property type="molecule type" value="Genomic_DNA"/>
</dbReference>
<dbReference type="GO" id="GO:0016787">
    <property type="term" value="F:hydrolase activity"/>
    <property type="evidence" value="ECO:0007669"/>
    <property type="project" value="UniProtKB-KW"/>
</dbReference>
<name>A0ABT3SK15_9MYCO</name>
<dbReference type="SUPFAM" id="SSF53474">
    <property type="entry name" value="alpha/beta-Hydrolases"/>
    <property type="match status" value="1"/>
</dbReference>
<dbReference type="InterPro" id="IPR050261">
    <property type="entry name" value="FrsA_esterase"/>
</dbReference>
<gene>
    <name evidence="4" type="ORF">ORI27_22695</name>
</gene>
<dbReference type="PANTHER" id="PTHR22946">
    <property type="entry name" value="DIENELACTONE HYDROLASE DOMAIN-CONTAINING PROTEIN-RELATED"/>
    <property type="match status" value="1"/>
</dbReference>
<dbReference type="RefSeq" id="WP_265999311.1">
    <property type="nucleotide sequence ID" value="NZ_JAPJDN010000024.1"/>
</dbReference>
<organism evidence="4 5">
    <name type="scientific">Mycobacterium pinniadriaticum</name>
    <dbReference type="NCBI Taxonomy" id="2994102"/>
    <lineage>
        <taxon>Bacteria</taxon>
        <taxon>Bacillati</taxon>
        <taxon>Actinomycetota</taxon>
        <taxon>Actinomycetes</taxon>
        <taxon>Mycobacteriales</taxon>
        <taxon>Mycobacteriaceae</taxon>
        <taxon>Mycobacterium</taxon>
    </lineage>
</organism>
<feature type="domain" description="AB hydrolase-1" evidence="3">
    <location>
        <begin position="32"/>
        <end position="265"/>
    </location>
</feature>
<keyword evidence="5" id="KW-1185">Reference proteome</keyword>
<dbReference type="InterPro" id="IPR029058">
    <property type="entry name" value="AB_hydrolase_fold"/>
</dbReference>
<evidence type="ECO:0000256" key="1">
    <source>
        <dbReference type="ARBA" id="ARBA00022801"/>
    </source>
</evidence>
<dbReference type="PANTHER" id="PTHR22946:SF9">
    <property type="entry name" value="POLYKETIDE TRANSFERASE AF380"/>
    <property type="match status" value="1"/>
</dbReference>
<reference evidence="4 5" key="1">
    <citation type="submission" date="2022-11" db="EMBL/GenBank/DDBJ databases">
        <title>Mycobacterium sp. nov.</title>
        <authorList>
            <person name="Papic B."/>
            <person name="Spicic S."/>
            <person name="Duvnjak S."/>
        </authorList>
    </citation>
    <scope>NUCLEOTIDE SEQUENCE [LARGE SCALE GENOMIC DNA]</scope>
    <source>
        <strain evidence="4 5">CVI_P4</strain>
    </source>
</reference>
<evidence type="ECO:0000313" key="4">
    <source>
        <dbReference type="EMBL" id="MCX2939508.1"/>
    </source>
</evidence>
<sequence length="294" mass="31275">MDRSDASIPSGDSELAAWVYRPPADVASGACVVMGHGFSLTRHDGLSPIAEAFAAAGATVVCFDYRFFGDSGGQPRQRFRASAQQEDWRNAIAFARSLDGVNPDKIVAWGYSFGGGHAVNVAAGDSRLAALILLYPFLDGPGRVKATRLGLVASLVPRALADFAGMSVTVPVTGPPGSRGAMSLPGESAGFASVVGPESPWRNEITPGVFATLIAHRPWTKAASLRMPIWVGLGERDITVPAAGIRRLVERAPNAQLHRYDTDHFEVFAEPHLGRLIADQIEFLRQCGLIGVEV</sequence>
<dbReference type="InterPro" id="IPR000073">
    <property type="entry name" value="AB_hydrolase_1"/>
</dbReference>
<proteinExistence type="inferred from homology"/>
<comment type="similarity">
    <text evidence="2">Belongs to the AB hydrolase superfamily. FUS2 hydrolase family.</text>
</comment>
<dbReference type="Proteomes" id="UP001300745">
    <property type="component" value="Unassembled WGS sequence"/>
</dbReference>
<evidence type="ECO:0000313" key="5">
    <source>
        <dbReference type="Proteomes" id="UP001300745"/>
    </source>
</evidence>
<keyword evidence="1 4" id="KW-0378">Hydrolase</keyword>
<evidence type="ECO:0000259" key="3">
    <source>
        <dbReference type="Pfam" id="PF00561"/>
    </source>
</evidence>
<comment type="caution">
    <text evidence="4">The sequence shown here is derived from an EMBL/GenBank/DDBJ whole genome shotgun (WGS) entry which is preliminary data.</text>
</comment>